<name>A0ABT2K7K6_9RHOB</name>
<organism evidence="3 4">
    <name type="scientific">Paracoccus maritimus</name>
    <dbReference type="NCBI Taxonomy" id="2933292"/>
    <lineage>
        <taxon>Bacteria</taxon>
        <taxon>Pseudomonadati</taxon>
        <taxon>Pseudomonadota</taxon>
        <taxon>Alphaproteobacteria</taxon>
        <taxon>Rhodobacterales</taxon>
        <taxon>Paracoccaceae</taxon>
        <taxon>Paracoccus</taxon>
    </lineage>
</organism>
<evidence type="ECO:0000313" key="3">
    <source>
        <dbReference type="EMBL" id="MCT4332514.1"/>
    </source>
</evidence>
<accession>A0ABT2K7K6</accession>
<evidence type="ECO:0000256" key="1">
    <source>
        <dbReference type="SAM" id="Phobius"/>
    </source>
</evidence>
<dbReference type="Pfam" id="PF07331">
    <property type="entry name" value="TctB"/>
    <property type="match status" value="1"/>
</dbReference>
<keyword evidence="4" id="KW-1185">Reference proteome</keyword>
<evidence type="ECO:0000313" key="4">
    <source>
        <dbReference type="Proteomes" id="UP001320702"/>
    </source>
</evidence>
<proteinExistence type="predicted"/>
<keyword evidence="1" id="KW-1133">Transmembrane helix</keyword>
<feature type="domain" description="DUF1468" evidence="2">
    <location>
        <begin position="9"/>
        <end position="142"/>
    </location>
</feature>
<reference evidence="3 4" key="1">
    <citation type="submission" date="2022-04" db="EMBL/GenBank/DDBJ databases">
        <title>Paracoccus sp. YLB-12 draft genome sequence.</title>
        <authorList>
            <person name="Yu L."/>
        </authorList>
    </citation>
    <scope>NUCLEOTIDE SEQUENCE [LARGE SCALE GENOMIC DNA]</scope>
    <source>
        <strain evidence="3 4">YLB-12</strain>
    </source>
</reference>
<gene>
    <name evidence="3" type="ORF">MU516_06485</name>
</gene>
<feature type="transmembrane region" description="Helical" evidence="1">
    <location>
        <begin position="74"/>
        <end position="95"/>
    </location>
</feature>
<feature type="transmembrane region" description="Helical" evidence="1">
    <location>
        <begin position="7"/>
        <end position="29"/>
    </location>
</feature>
<feature type="transmembrane region" description="Helical" evidence="1">
    <location>
        <begin position="41"/>
        <end position="62"/>
    </location>
</feature>
<feature type="transmembrane region" description="Helical" evidence="1">
    <location>
        <begin position="115"/>
        <end position="133"/>
    </location>
</feature>
<keyword evidence="1" id="KW-0472">Membrane</keyword>
<dbReference type="InterPro" id="IPR009936">
    <property type="entry name" value="DUF1468"/>
</dbReference>
<dbReference type="RefSeq" id="WP_260276407.1">
    <property type="nucleotide sequence ID" value="NZ_JANAVZ010000003.1"/>
</dbReference>
<keyword evidence="1" id="KW-0812">Transmembrane</keyword>
<sequence length="149" mass="16072">MRRDWHDIWGGAAMAAIGAAVAFYAMGQYEFGTLRRMGPGFFPTVLGALLAGLGLMIALPAWRRSGEARPFAAHEALAVLAAIALFGLGLQRLGLMPTTAVAVLVASLPAPRRGWRWRVMLAVAIAALTWLVFKEGLQMTMPVWPRLGT</sequence>
<dbReference type="Proteomes" id="UP001320702">
    <property type="component" value="Unassembled WGS sequence"/>
</dbReference>
<evidence type="ECO:0000259" key="2">
    <source>
        <dbReference type="Pfam" id="PF07331"/>
    </source>
</evidence>
<protein>
    <submittedName>
        <fullName evidence="3">Tripartite tricarboxylate transporter TctB family protein</fullName>
    </submittedName>
</protein>
<dbReference type="EMBL" id="JANAVZ010000003">
    <property type="protein sequence ID" value="MCT4332514.1"/>
    <property type="molecule type" value="Genomic_DNA"/>
</dbReference>
<comment type="caution">
    <text evidence="3">The sequence shown here is derived from an EMBL/GenBank/DDBJ whole genome shotgun (WGS) entry which is preliminary data.</text>
</comment>